<organism evidence="1 2">
    <name type="scientific">Trichonephila inaurata madagascariensis</name>
    <dbReference type="NCBI Taxonomy" id="2747483"/>
    <lineage>
        <taxon>Eukaryota</taxon>
        <taxon>Metazoa</taxon>
        <taxon>Ecdysozoa</taxon>
        <taxon>Arthropoda</taxon>
        <taxon>Chelicerata</taxon>
        <taxon>Arachnida</taxon>
        <taxon>Araneae</taxon>
        <taxon>Araneomorphae</taxon>
        <taxon>Entelegynae</taxon>
        <taxon>Araneoidea</taxon>
        <taxon>Nephilidae</taxon>
        <taxon>Trichonephila</taxon>
        <taxon>Trichonephila inaurata</taxon>
    </lineage>
</organism>
<name>A0A8X6IW75_9ARAC</name>
<protein>
    <submittedName>
        <fullName evidence="1">Uncharacterized protein</fullName>
    </submittedName>
</protein>
<dbReference type="EMBL" id="BMAV01027786">
    <property type="protein sequence ID" value="GFS62243.1"/>
    <property type="molecule type" value="Genomic_DNA"/>
</dbReference>
<gene>
    <name evidence="1" type="ORF">TNIN_368251</name>
</gene>
<accession>A0A8X6IW75</accession>
<evidence type="ECO:0000313" key="2">
    <source>
        <dbReference type="Proteomes" id="UP000886998"/>
    </source>
</evidence>
<proteinExistence type="predicted"/>
<dbReference type="AlphaFoldDB" id="A0A8X6IW75"/>
<reference evidence="1" key="1">
    <citation type="submission" date="2020-08" db="EMBL/GenBank/DDBJ databases">
        <title>Multicomponent nature underlies the extraordinary mechanical properties of spider dragline silk.</title>
        <authorList>
            <person name="Kono N."/>
            <person name="Nakamura H."/>
            <person name="Mori M."/>
            <person name="Yoshida Y."/>
            <person name="Ohtoshi R."/>
            <person name="Malay A.D."/>
            <person name="Moran D.A.P."/>
            <person name="Tomita M."/>
            <person name="Numata K."/>
            <person name="Arakawa K."/>
        </authorList>
    </citation>
    <scope>NUCLEOTIDE SEQUENCE</scope>
</reference>
<keyword evidence="2" id="KW-1185">Reference proteome</keyword>
<sequence>MRILIRNTNFARLLQTHTENMHNCQVQAGNNMFIDYFHDKRLKDIDWLGRDVVPVYYPEFQGRVECKFPFCLDVPPFRRLTADVNVEVA</sequence>
<comment type="caution">
    <text evidence="1">The sequence shown here is derived from an EMBL/GenBank/DDBJ whole genome shotgun (WGS) entry which is preliminary data.</text>
</comment>
<dbReference type="Proteomes" id="UP000886998">
    <property type="component" value="Unassembled WGS sequence"/>
</dbReference>
<evidence type="ECO:0000313" key="1">
    <source>
        <dbReference type="EMBL" id="GFS62243.1"/>
    </source>
</evidence>